<sequence>MSRPSSVGLLEALKKINDPIDGAAKSNSLLVVPQLRNGGGMGSLVGLGTSSGLTRQHHIAGKAWVGARRS</sequence>
<keyword evidence="2" id="KW-1185">Reference proteome</keyword>
<organism evidence="1 2">
    <name type="scientific">Xylaria arbuscula</name>
    <dbReference type="NCBI Taxonomy" id="114810"/>
    <lineage>
        <taxon>Eukaryota</taxon>
        <taxon>Fungi</taxon>
        <taxon>Dikarya</taxon>
        <taxon>Ascomycota</taxon>
        <taxon>Pezizomycotina</taxon>
        <taxon>Sordariomycetes</taxon>
        <taxon>Xylariomycetidae</taxon>
        <taxon>Xylariales</taxon>
        <taxon>Xylariaceae</taxon>
        <taxon>Xylaria</taxon>
    </lineage>
</organism>
<dbReference type="EMBL" id="JANPWZ010001984">
    <property type="protein sequence ID" value="KAJ3561921.1"/>
    <property type="molecule type" value="Genomic_DNA"/>
</dbReference>
<accession>A0A9W8N859</accession>
<dbReference type="Proteomes" id="UP001148614">
    <property type="component" value="Unassembled WGS sequence"/>
</dbReference>
<reference evidence="1" key="1">
    <citation type="submission" date="2022-07" db="EMBL/GenBank/DDBJ databases">
        <title>Genome Sequence of Xylaria arbuscula.</title>
        <authorList>
            <person name="Buettner E."/>
        </authorList>
    </citation>
    <scope>NUCLEOTIDE SEQUENCE</scope>
    <source>
        <strain evidence="1">VT107</strain>
    </source>
</reference>
<proteinExistence type="predicted"/>
<name>A0A9W8N859_9PEZI</name>
<dbReference type="AlphaFoldDB" id="A0A9W8N859"/>
<evidence type="ECO:0000313" key="1">
    <source>
        <dbReference type="EMBL" id="KAJ3561921.1"/>
    </source>
</evidence>
<gene>
    <name evidence="1" type="ORF">NPX13_g8761</name>
</gene>
<comment type="caution">
    <text evidence="1">The sequence shown here is derived from an EMBL/GenBank/DDBJ whole genome shotgun (WGS) entry which is preliminary data.</text>
</comment>
<evidence type="ECO:0000313" key="2">
    <source>
        <dbReference type="Proteomes" id="UP001148614"/>
    </source>
</evidence>
<protein>
    <submittedName>
        <fullName evidence="1">Uncharacterized protein</fullName>
    </submittedName>
</protein>